<feature type="region of interest" description="Disordered" evidence="11">
    <location>
        <begin position="134"/>
        <end position="166"/>
    </location>
</feature>
<keyword evidence="5" id="KW-0808">Transferase</keyword>
<dbReference type="InterPro" id="IPR001214">
    <property type="entry name" value="SET_dom"/>
</dbReference>
<dbReference type="Proteomes" id="UP000694941">
    <property type="component" value="Unplaced"/>
</dbReference>
<keyword evidence="9" id="KW-0539">Nucleus</keyword>
<evidence type="ECO:0000256" key="7">
    <source>
        <dbReference type="ARBA" id="ARBA00022723"/>
    </source>
</evidence>
<dbReference type="SUPFAM" id="SSF82199">
    <property type="entry name" value="SET domain"/>
    <property type="match status" value="1"/>
</dbReference>
<evidence type="ECO:0000256" key="8">
    <source>
        <dbReference type="ARBA" id="ARBA00022833"/>
    </source>
</evidence>
<evidence type="ECO:0000313" key="16">
    <source>
        <dbReference type="Proteomes" id="UP000694941"/>
    </source>
</evidence>
<evidence type="ECO:0000256" key="1">
    <source>
        <dbReference type="ARBA" id="ARBA00004123"/>
    </source>
</evidence>
<dbReference type="InterPro" id="IPR023779">
    <property type="entry name" value="Chromodomain_CS"/>
</dbReference>
<evidence type="ECO:0000256" key="11">
    <source>
        <dbReference type="SAM" id="MobiDB-lite"/>
    </source>
</evidence>
<dbReference type="Pfam" id="PF00856">
    <property type="entry name" value="SET"/>
    <property type="match status" value="1"/>
</dbReference>
<evidence type="ECO:0000256" key="2">
    <source>
        <dbReference type="ARBA" id="ARBA00004584"/>
    </source>
</evidence>
<dbReference type="SMART" id="SM00468">
    <property type="entry name" value="PreSET"/>
    <property type="match status" value="1"/>
</dbReference>
<dbReference type="SMART" id="SM00508">
    <property type="entry name" value="PostSET"/>
    <property type="match status" value="1"/>
</dbReference>
<dbReference type="InterPro" id="IPR016197">
    <property type="entry name" value="Chromo-like_dom_sf"/>
</dbReference>
<evidence type="ECO:0000256" key="9">
    <source>
        <dbReference type="ARBA" id="ARBA00023242"/>
    </source>
</evidence>
<dbReference type="PANTHER" id="PTHR46223:SF4">
    <property type="entry name" value="HISTONE-LYSINE N-METHYLTRANSFERASE-RELATED"/>
    <property type="match status" value="1"/>
</dbReference>
<feature type="domain" description="SET" evidence="13">
    <location>
        <begin position="593"/>
        <end position="718"/>
    </location>
</feature>
<feature type="compositionally biased region" description="Polar residues" evidence="11">
    <location>
        <begin position="8"/>
        <end position="22"/>
    </location>
</feature>
<keyword evidence="16" id="KW-1185">Reference proteome</keyword>
<protein>
    <submittedName>
        <fullName evidence="17">Histone-lysine N-methyltransferase SUV39H1-like isoform X1</fullName>
    </submittedName>
</protein>
<evidence type="ECO:0000256" key="5">
    <source>
        <dbReference type="ARBA" id="ARBA00022679"/>
    </source>
</evidence>
<dbReference type="Pfam" id="PF00385">
    <property type="entry name" value="Chromo"/>
    <property type="match status" value="1"/>
</dbReference>
<dbReference type="PROSITE" id="PS50013">
    <property type="entry name" value="CHROMO_2"/>
    <property type="match status" value="1"/>
</dbReference>
<feature type="domain" description="Post-SET" evidence="15">
    <location>
        <begin position="771"/>
        <end position="787"/>
    </location>
</feature>
<evidence type="ECO:0000313" key="17">
    <source>
        <dbReference type="RefSeq" id="XP_013772199.1"/>
    </source>
</evidence>
<dbReference type="PROSITE" id="PS50280">
    <property type="entry name" value="SET"/>
    <property type="match status" value="1"/>
</dbReference>
<dbReference type="SMART" id="SM00317">
    <property type="entry name" value="SET"/>
    <property type="match status" value="1"/>
</dbReference>
<feature type="region of interest" description="Disordered" evidence="11">
    <location>
        <begin position="179"/>
        <end position="199"/>
    </location>
</feature>
<dbReference type="Gene3D" id="2.170.270.10">
    <property type="entry name" value="SET domain"/>
    <property type="match status" value="1"/>
</dbReference>
<proteinExistence type="predicted"/>
<dbReference type="Pfam" id="PF05033">
    <property type="entry name" value="Pre-SET"/>
    <property type="match status" value="1"/>
</dbReference>
<dbReference type="PANTHER" id="PTHR46223">
    <property type="entry name" value="HISTONE-LYSINE N-METHYLTRANSFERASE SUV39H"/>
    <property type="match status" value="1"/>
</dbReference>
<dbReference type="InterPro" id="IPR003616">
    <property type="entry name" value="Post-SET_dom"/>
</dbReference>
<feature type="domain" description="Chromo" evidence="12">
    <location>
        <begin position="319"/>
        <end position="378"/>
    </location>
</feature>
<dbReference type="PROSITE" id="PS50868">
    <property type="entry name" value="POST_SET"/>
    <property type="match status" value="1"/>
</dbReference>
<feature type="region of interest" description="Disordered" evidence="11">
    <location>
        <begin position="1"/>
        <end position="22"/>
    </location>
</feature>
<dbReference type="InterPro" id="IPR000953">
    <property type="entry name" value="Chromo/chromo_shadow_dom"/>
</dbReference>
<keyword evidence="10" id="KW-0137">Centromere</keyword>
<dbReference type="SUPFAM" id="SSF54160">
    <property type="entry name" value="Chromo domain-like"/>
    <property type="match status" value="1"/>
</dbReference>
<dbReference type="GeneID" id="106457344"/>
<accession>A0ABM1B0C9</accession>
<dbReference type="SMART" id="SM00298">
    <property type="entry name" value="CHROMO"/>
    <property type="match status" value="1"/>
</dbReference>
<comment type="subcellular location">
    <subcellularLocation>
        <location evidence="2">Chromosome</location>
        <location evidence="2">Centromere</location>
    </subcellularLocation>
    <subcellularLocation>
        <location evidence="1">Nucleus</location>
    </subcellularLocation>
</comment>
<evidence type="ECO:0000259" key="12">
    <source>
        <dbReference type="PROSITE" id="PS50013"/>
    </source>
</evidence>
<keyword evidence="6" id="KW-0949">S-adenosyl-L-methionine</keyword>
<feature type="domain" description="Pre-SET" evidence="14">
    <location>
        <begin position="530"/>
        <end position="590"/>
    </location>
</feature>
<keyword evidence="4" id="KW-0489">Methyltransferase</keyword>
<keyword evidence="7" id="KW-0479">Metal-binding</keyword>
<dbReference type="InterPro" id="IPR046341">
    <property type="entry name" value="SET_dom_sf"/>
</dbReference>
<evidence type="ECO:0000256" key="6">
    <source>
        <dbReference type="ARBA" id="ARBA00022691"/>
    </source>
</evidence>
<dbReference type="Gene3D" id="2.40.50.40">
    <property type="match status" value="1"/>
</dbReference>
<dbReference type="InterPro" id="IPR050973">
    <property type="entry name" value="H3K9_Histone-Lys_N-MTase"/>
</dbReference>
<dbReference type="PROSITE" id="PS00598">
    <property type="entry name" value="CHROMO_1"/>
    <property type="match status" value="1"/>
</dbReference>
<reference evidence="17" key="1">
    <citation type="submission" date="2025-08" db="UniProtKB">
        <authorList>
            <consortium name="RefSeq"/>
        </authorList>
    </citation>
    <scope>IDENTIFICATION</scope>
    <source>
        <tissue evidence="17">Muscle</tissue>
    </source>
</reference>
<dbReference type="RefSeq" id="XP_013772199.1">
    <property type="nucleotide sequence ID" value="XM_013916745.2"/>
</dbReference>
<dbReference type="InterPro" id="IPR007728">
    <property type="entry name" value="Pre-SET_dom"/>
</dbReference>
<dbReference type="PROSITE" id="PS50867">
    <property type="entry name" value="PRE_SET"/>
    <property type="match status" value="1"/>
</dbReference>
<keyword evidence="8" id="KW-0862">Zinc</keyword>
<evidence type="ECO:0000256" key="4">
    <source>
        <dbReference type="ARBA" id="ARBA00022603"/>
    </source>
</evidence>
<evidence type="ECO:0000256" key="10">
    <source>
        <dbReference type="ARBA" id="ARBA00023328"/>
    </source>
</evidence>
<gene>
    <name evidence="17" type="primary">LOC106457344</name>
</gene>
<name>A0ABM1B0C9_LIMPO</name>
<evidence type="ECO:0000259" key="15">
    <source>
        <dbReference type="PROSITE" id="PS50868"/>
    </source>
</evidence>
<dbReference type="InterPro" id="IPR023780">
    <property type="entry name" value="Chromo_domain"/>
</dbReference>
<dbReference type="CDD" id="cd00024">
    <property type="entry name" value="CD_CSD"/>
    <property type="match status" value="1"/>
</dbReference>
<keyword evidence="3" id="KW-0158">Chromosome</keyword>
<evidence type="ECO:0000259" key="14">
    <source>
        <dbReference type="PROSITE" id="PS50867"/>
    </source>
</evidence>
<sequence length="787" mass="89046">MDVESAMSEPQSCVSGFQETGGPQFNLSNGDVDSLILHPQSQISLGDEYVMLENNIGLDIESDFAESFTSTVSMMKGDFLDGKSFLDFQEEDTENIDINCVDRPKDLMEIPLIEEEFQIDCQAEIKQTQKKLENETPSNDVTVGTLKTPPCIERETGDSNLSENCTDTERNNVKLTPFMPKSTVNDETSVSLASEESESIAKEAVEENLTLEDQSPEPHQMEENMVESILPANSETTNLRKKLFLEQDLSVKSNENNLKELLKVTVPCLQDTEDLRKLCLKMGLHMTGIYRPKRRVSSVKPFCPDLPSEKSKKTIKNIFEVEDIVDYVKDQGKGWYFVKWKNWHDDFNTWEPFKNLVGCQMLLKKFHSNRENMRKRKLSEDSSSDSEKLKIKNLISTLCKSSPDDLATILKLRGISLADFYNSNLSAKKIKKDLLLTVSGTMKENANTMMKHLEIENSFGSESALIAFAEKRKEVLLRLKEWERDINQLSDGAPIIVENHVDIEGPPENFTYITDYKPSEGIVIPEDPLVGCECDSCLESQKNCCSTQSGGLFAYNRYGYLKVEPGVPIYECNKRCKCGHTCHNRVVQHGRKVKLAIFRTDDGRGWGVKTLEKIKKGTFVMEYVGEVITSEEAEKRGQIYDSRGRTYLFDLDYNDGDCPFTVDAAHYGNVTHFVNHSCDPNLVVFGVWINNLDPRLPRIAFFSRREIKRGEELTFDYKMTGETGENHLSKGPMSPSCMNTSGEAKTPPTSPIKDESGFTPNKANTEVPQNKRIPCKCGVPNCRKYLF</sequence>
<feature type="region of interest" description="Disordered" evidence="11">
    <location>
        <begin position="724"/>
        <end position="765"/>
    </location>
</feature>
<evidence type="ECO:0000259" key="13">
    <source>
        <dbReference type="PROSITE" id="PS50280"/>
    </source>
</evidence>
<evidence type="ECO:0000256" key="3">
    <source>
        <dbReference type="ARBA" id="ARBA00022454"/>
    </source>
</evidence>
<organism evidence="16 17">
    <name type="scientific">Limulus polyphemus</name>
    <name type="common">Atlantic horseshoe crab</name>
    <dbReference type="NCBI Taxonomy" id="6850"/>
    <lineage>
        <taxon>Eukaryota</taxon>
        <taxon>Metazoa</taxon>
        <taxon>Ecdysozoa</taxon>
        <taxon>Arthropoda</taxon>
        <taxon>Chelicerata</taxon>
        <taxon>Merostomata</taxon>
        <taxon>Xiphosura</taxon>
        <taxon>Limulidae</taxon>
        <taxon>Limulus</taxon>
    </lineage>
</organism>
<dbReference type="CDD" id="cd10542">
    <property type="entry name" value="SET_SUV39H"/>
    <property type="match status" value="1"/>
</dbReference>